<gene>
    <name evidence="2" type="ORF">EAO74_00470</name>
</gene>
<accession>A0A652LGE8</accession>
<dbReference type="NCBIfam" id="TIGR02466">
    <property type="entry name" value="TIGR02466 family protein"/>
    <property type="match status" value="1"/>
</dbReference>
<feature type="compositionally biased region" description="Polar residues" evidence="1">
    <location>
        <begin position="11"/>
        <end position="20"/>
    </location>
</feature>
<dbReference type="RefSeq" id="WP_147982272.1">
    <property type="nucleotide sequence ID" value="NZ_RDBM01000004.1"/>
</dbReference>
<reference evidence="2" key="1">
    <citation type="submission" date="2018-10" db="EMBL/GenBank/DDBJ databases">
        <authorList>
            <person name="Hariharan J."/>
            <person name="Choudoir M.J."/>
            <person name="Diebold P."/>
            <person name="Panke-Buisse K."/>
            <person name="Campbell A.N."/>
            <person name="Buckley D.H."/>
        </authorList>
    </citation>
    <scope>NUCLEOTIDE SEQUENCE</scope>
    <source>
        <strain evidence="2">Gb1</strain>
    </source>
</reference>
<organism evidence="2">
    <name type="scientific">Streptomyces sp. gb1(2016)</name>
    <dbReference type="NCBI Taxonomy" id="1828321"/>
    <lineage>
        <taxon>Bacteria</taxon>
        <taxon>Bacillati</taxon>
        <taxon>Actinomycetota</taxon>
        <taxon>Actinomycetes</taxon>
        <taxon>Kitasatosporales</taxon>
        <taxon>Streptomycetaceae</taxon>
        <taxon>Streptomyces</taxon>
    </lineage>
</organism>
<dbReference type="EMBL" id="RDBM01000004">
    <property type="protein sequence ID" value="TXS34288.1"/>
    <property type="molecule type" value="Genomic_DNA"/>
</dbReference>
<dbReference type="InterPro" id="IPR012668">
    <property type="entry name" value="CHP02466"/>
</dbReference>
<protein>
    <recommendedName>
        <fullName evidence="3">2OG-Fe(II) oxygenase</fullName>
    </recommendedName>
</protein>
<sequence length="231" mass="25087">MPVRDAAELNAEQSAGNSAKATISQMFSTPVARISFPHASEVGAPLAERIVERTGALSKDFGYKTETAGELTQWGGEPAVRLTRWVCAAAGRFVESLTGLSLSEAFERSAGLEGEGHGGGRQVRVAASRSWASVYRSGDRHEPHFHPNTALSAVYYVAAPNLCELTFLDPRPNVDYFDSGISLAGDSHRTRVTCRPGELVIFPGWLRHSVPAFHEESTRISIAWNLNYALD</sequence>
<dbReference type="Pfam" id="PF13759">
    <property type="entry name" value="2OG-FeII_Oxy_5"/>
    <property type="match status" value="1"/>
</dbReference>
<evidence type="ECO:0000313" key="2">
    <source>
        <dbReference type="EMBL" id="TXS34288.1"/>
    </source>
</evidence>
<evidence type="ECO:0008006" key="3">
    <source>
        <dbReference type="Google" id="ProtNLM"/>
    </source>
</evidence>
<dbReference type="Gene3D" id="2.60.120.620">
    <property type="entry name" value="q2cbj1_9rhob like domain"/>
    <property type="match status" value="1"/>
</dbReference>
<feature type="region of interest" description="Disordered" evidence="1">
    <location>
        <begin position="1"/>
        <end position="20"/>
    </location>
</feature>
<proteinExistence type="predicted"/>
<name>A0A652LGE8_9ACTN</name>
<evidence type="ECO:0000256" key="1">
    <source>
        <dbReference type="SAM" id="MobiDB-lite"/>
    </source>
</evidence>
<comment type="caution">
    <text evidence="2">The sequence shown here is derived from an EMBL/GenBank/DDBJ whole genome shotgun (WGS) entry which is preliminary data.</text>
</comment>
<dbReference type="AlphaFoldDB" id="A0A652LGE8"/>